<name>A0ABR2ZTE1_9AGAR</name>
<evidence type="ECO:0008006" key="4">
    <source>
        <dbReference type="Google" id="ProtNLM"/>
    </source>
</evidence>
<dbReference type="EMBL" id="JBBXMP010000060">
    <property type="protein sequence ID" value="KAL0064550.1"/>
    <property type="molecule type" value="Genomic_DNA"/>
</dbReference>
<reference evidence="2 3" key="1">
    <citation type="submission" date="2024-05" db="EMBL/GenBank/DDBJ databases">
        <title>A draft genome resource for the thread blight pathogen Marasmius tenuissimus strain MS-2.</title>
        <authorList>
            <person name="Yulfo-Soto G.E."/>
            <person name="Baruah I.K."/>
            <person name="Amoako-Attah I."/>
            <person name="Bukari Y."/>
            <person name="Meinhardt L.W."/>
            <person name="Bailey B.A."/>
            <person name="Cohen S.P."/>
        </authorList>
    </citation>
    <scope>NUCLEOTIDE SEQUENCE [LARGE SCALE GENOMIC DNA]</scope>
    <source>
        <strain evidence="2 3">MS-2</strain>
    </source>
</reference>
<feature type="region of interest" description="Disordered" evidence="1">
    <location>
        <begin position="82"/>
        <end position="105"/>
    </location>
</feature>
<protein>
    <recommendedName>
        <fullName evidence="4">Mediator of RNA polymerase II transcription subunit 8</fullName>
    </recommendedName>
</protein>
<keyword evidence="3" id="KW-1185">Reference proteome</keyword>
<feature type="compositionally biased region" description="Acidic residues" evidence="1">
    <location>
        <begin position="259"/>
        <end position="276"/>
    </location>
</feature>
<feature type="region of interest" description="Disordered" evidence="1">
    <location>
        <begin position="230"/>
        <end position="309"/>
    </location>
</feature>
<dbReference type="Proteomes" id="UP001437256">
    <property type="component" value="Unassembled WGS sequence"/>
</dbReference>
<proteinExistence type="predicted"/>
<evidence type="ECO:0000313" key="2">
    <source>
        <dbReference type="EMBL" id="KAL0064550.1"/>
    </source>
</evidence>
<evidence type="ECO:0000313" key="3">
    <source>
        <dbReference type="Proteomes" id="UP001437256"/>
    </source>
</evidence>
<dbReference type="Gene3D" id="1.20.58.1710">
    <property type="match status" value="1"/>
</dbReference>
<evidence type="ECO:0000256" key="1">
    <source>
        <dbReference type="SAM" id="MobiDB-lite"/>
    </source>
</evidence>
<comment type="caution">
    <text evidence="2">The sequence shown here is derived from an EMBL/GenBank/DDBJ whole genome shotgun (WGS) entry which is preliminary data.</text>
</comment>
<gene>
    <name evidence="2" type="ORF">AAF712_008495</name>
</gene>
<organism evidence="2 3">
    <name type="scientific">Marasmius tenuissimus</name>
    <dbReference type="NCBI Taxonomy" id="585030"/>
    <lineage>
        <taxon>Eukaryota</taxon>
        <taxon>Fungi</taxon>
        <taxon>Dikarya</taxon>
        <taxon>Basidiomycota</taxon>
        <taxon>Agaricomycotina</taxon>
        <taxon>Agaricomycetes</taxon>
        <taxon>Agaricomycetidae</taxon>
        <taxon>Agaricales</taxon>
        <taxon>Marasmiineae</taxon>
        <taxon>Marasmiaceae</taxon>
        <taxon>Marasmius</taxon>
    </lineage>
</organism>
<accession>A0ABR2ZTE1</accession>
<feature type="compositionally biased region" description="Low complexity" evidence="1">
    <location>
        <begin position="83"/>
        <end position="101"/>
    </location>
</feature>
<sequence>MQTAPASEQQLLLPFDPTSLPIAQLESLKFKANQIIESIQSLQRTIDVHHVMMSAWPDLLSKYNVLLSQTHNFSTSLSAVLPSQQQQQTTTATAGKSTSGGHETSPYEKIALHPQVPMSDTQLDGEIIPLLRNQQTIDVLNMENETVRRLSEHTACRGSLGVLSGSAAPPSASHIHPFAQKKKKPEYEDVLAECAEIRGDHDRRAERAIRAVALLRDKFEWKARVAVEMEEPEELDWDPRVASSGGRPSAPGNSGQGDGDVEIESASGEDSDEDEVEGHLVDTGREPPSSPSQVEPSTSLEGDVTMNMG</sequence>